<keyword evidence="2" id="KW-1185">Reference proteome</keyword>
<dbReference type="Proteomes" id="UP000180098">
    <property type="component" value="Unassembled WGS sequence"/>
</dbReference>
<name>A0A1S2LU74_9BACI</name>
<reference evidence="1 2" key="1">
    <citation type="submission" date="2016-10" db="EMBL/GenBank/DDBJ databases">
        <title>Draft genome sequences of four alkaliphilic bacteria belonging to the Anaerobacillus genus.</title>
        <authorList>
            <person name="Bassil N.M."/>
            <person name="Lloyd J.R."/>
        </authorList>
    </citation>
    <scope>NUCLEOTIDE SEQUENCE [LARGE SCALE GENOMIC DNA]</scope>
    <source>
        <strain evidence="1 2">DSM 15340</strain>
    </source>
</reference>
<protein>
    <submittedName>
        <fullName evidence="1">Uncharacterized protein</fullName>
    </submittedName>
</protein>
<comment type="caution">
    <text evidence="1">The sequence shown here is derived from an EMBL/GenBank/DDBJ whole genome shotgun (WGS) entry which is preliminary data.</text>
</comment>
<evidence type="ECO:0000313" key="2">
    <source>
        <dbReference type="Proteomes" id="UP000180098"/>
    </source>
</evidence>
<organism evidence="1 2">
    <name type="scientific">Anaerobacillus arseniciselenatis</name>
    <dbReference type="NCBI Taxonomy" id="85682"/>
    <lineage>
        <taxon>Bacteria</taxon>
        <taxon>Bacillati</taxon>
        <taxon>Bacillota</taxon>
        <taxon>Bacilli</taxon>
        <taxon>Bacillales</taxon>
        <taxon>Bacillaceae</taxon>
        <taxon>Anaerobacillus</taxon>
    </lineage>
</organism>
<sequence length="103" mass="11876">MSELENQQKVMELVVDKVLRKHGVLENKPDLSEEEKEKIADIVQHIKNDVENFLENSQVAKTELDFPEGNLSEEVEETERVVKNKSVFTSANDLKSVKTFFNK</sequence>
<evidence type="ECO:0000313" key="1">
    <source>
        <dbReference type="EMBL" id="OIJ15703.1"/>
    </source>
</evidence>
<dbReference type="RefSeq" id="WP_071311628.1">
    <property type="nucleotide sequence ID" value="NZ_MLQQ01000001.1"/>
</dbReference>
<dbReference type="AlphaFoldDB" id="A0A1S2LU74"/>
<dbReference type="OrthoDB" id="2739784at2"/>
<proteinExistence type="predicted"/>
<accession>A0A1S2LU74</accession>
<dbReference type="EMBL" id="MLQQ01000001">
    <property type="protein sequence ID" value="OIJ15703.1"/>
    <property type="molecule type" value="Genomic_DNA"/>
</dbReference>
<gene>
    <name evidence="1" type="ORF">BKP35_01540</name>
</gene>